<accession>A0A402CZG3</accession>
<reference evidence="1 2" key="1">
    <citation type="journal article" date="2019" name="Int. J. Syst. Evol. Microbiol.">
        <title>Capsulimonas corticalis gen. nov., sp. nov., an aerobic capsulated bacterium, of a novel bacterial order, Capsulimonadales ord. nov., of the class Armatimonadia of the phylum Armatimonadetes.</title>
        <authorList>
            <person name="Li J."/>
            <person name="Kudo C."/>
            <person name="Tonouchi A."/>
        </authorList>
    </citation>
    <scope>NUCLEOTIDE SEQUENCE [LARGE SCALE GENOMIC DNA]</scope>
    <source>
        <strain evidence="1 2">AX-7</strain>
    </source>
</reference>
<dbReference type="RefSeq" id="WP_119322713.1">
    <property type="nucleotide sequence ID" value="NZ_AP025739.1"/>
</dbReference>
<protein>
    <submittedName>
        <fullName evidence="1">Uncharacterized protein</fullName>
    </submittedName>
</protein>
<sequence length="136" mass="15168">MNEAVKTITIHSVKLAGKHLVITPEQFELTPENLRHAWEFPVKRETTAEDEYNASVSATRAGLIGPSGTYDRDAMHFHKGKYLASALVVDWNSTKETAAPYPVLAEFGLRALVGDEMTVEEQELLKKLRSVITKNT</sequence>
<dbReference type="EMBL" id="AP025739">
    <property type="protein sequence ID" value="BDI29399.1"/>
    <property type="molecule type" value="Genomic_DNA"/>
</dbReference>
<name>A0A402CZG3_9BACT</name>
<dbReference type="KEGG" id="ccot:CCAX7_14500"/>
<gene>
    <name evidence="1" type="ORF">CCAX7_14500</name>
</gene>
<dbReference type="Proteomes" id="UP000287394">
    <property type="component" value="Chromosome"/>
</dbReference>
<evidence type="ECO:0000313" key="1">
    <source>
        <dbReference type="EMBL" id="BDI29399.1"/>
    </source>
</evidence>
<dbReference type="AlphaFoldDB" id="A0A402CZG3"/>
<proteinExistence type="predicted"/>
<organism evidence="1 2">
    <name type="scientific">Capsulimonas corticalis</name>
    <dbReference type="NCBI Taxonomy" id="2219043"/>
    <lineage>
        <taxon>Bacteria</taxon>
        <taxon>Bacillati</taxon>
        <taxon>Armatimonadota</taxon>
        <taxon>Armatimonadia</taxon>
        <taxon>Capsulimonadales</taxon>
        <taxon>Capsulimonadaceae</taxon>
        <taxon>Capsulimonas</taxon>
    </lineage>
</organism>
<keyword evidence="2" id="KW-1185">Reference proteome</keyword>
<evidence type="ECO:0000313" key="2">
    <source>
        <dbReference type="Proteomes" id="UP000287394"/>
    </source>
</evidence>